<dbReference type="OrthoDB" id="8249125at2"/>
<keyword evidence="3" id="KW-1185">Reference proteome</keyword>
<name>A0A0N0MBJ3_9HYPH</name>
<dbReference type="RefSeq" id="WP_054209922.1">
    <property type="nucleotide sequence ID" value="NZ_LGSZ01000047.1"/>
</dbReference>
<reference evidence="2 3" key="1">
    <citation type="submission" date="2015-07" db="EMBL/GenBank/DDBJ databases">
        <title>Whole genome sequencing of Bosea vaviloviae isolated from cave pool.</title>
        <authorList>
            <person name="Tan N.E.H."/>
            <person name="Lee Y.P."/>
            <person name="Gan H.M."/>
            <person name="Barton H."/>
            <person name="Savka M.A."/>
        </authorList>
    </citation>
    <scope>NUCLEOTIDE SEQUENCE [LARGE SCALE GENOMIC DNA]</scope>
    <source>
        <strain evidence="2 3">SD260</strain>
    </source>
</reference>
<gene>
    <name evidence="2" type="ORF">AE618_15265</name>
</gene>
<accession>A0A0N0MBJ3</accession>
<sequence length="64" mass="6695">MGNPKSQALLTGVAGAWLAYDMATSRETPSMALSVLQWVILAGCVIGFIGAMKQWLGGADREPG</sequence>
<dbReference type="EMBL" id="LGSZ01000047">
    <property type="protein sequence ID" value="KPH79922.1"/>
    <property type="molecule type" value="Genomic_DNA"/>
</dbReference>
<keyword evidence="1" id="KW-0472">Membrane</keyword>
<dbReference type="PATRIC" id="fig|1526658.3.peg.4423"/>
<protein>
    <recommendedName>
        <fullName evidence="4">Holin</fullName>
    </recommendedName>
</protein>
<keyword evidence="1" id="KW-0812">Transmembrane</keyword>
<organism evidence="2 3">
    <name type="scientific">Bosea vaviloviae</name>
    <dbReference type="NCBI Taxonomy" id="1526658"/>
    <lineage>
        <taxon>Bacteria</taxon>
        <taxon>Pseudomonadati</taxon>
        <taxon>Pseudomonadota</taxon>
        <taxon>Alphaproteobacteria</taxon>
        <taxon>Hyphomicrobiales</taxon>
        <taxon>Boseaceae</taxon>
        <taxon>Bosea</taxon>
    </lineage>
</organism>
<evidence type="ECO:0000256" key="1">
    <source>
        <dbReference type="SAM" id="Phobius"/>
    </source>
</evidence>
<feature type="transmembrane region" description="Helical" evidence="1">
    <location>
        <begin position="35"/>
        <end position="52"/>
    </location>
</feature>
<evidence type="ECO:0000313" key="2">
    <source>
        <dbReference type="EMBL" id="KPH79922.1"/>
    </source>
</evidence>
<comment type="caution">
    <text evidence="2">The sequence shown here is derived from an EMBL/GenBank/DDBJ whole genome shotgun (WGS) entry which is preliminary data.</text>
</comment>
<keyword evidence="1" id="KW-1133">Transmembrane helix</keyword>
<dbReference type="AlphaFoldDB" id="A0A0N0MBJ3"/>
<evidence type="ECO:0000313" key="3">
    <source>
        <dbReference type="Proteomes" id="UP000037822"/>
    </source>
</evidence>
<proteinExistence type="predicted"/>
<dbReference type="Proteomes" id="UP000037822">
    <property type="component" value="Unassembled WGS sequence"/>
</dbReference>
<evidence type="ECO:0008006" key="4">
    <source>
        <dbReference type="Google" id="ProtNLM"/>
    </source>
</evidence>